<dbReference type="PANTHER" id="PTHR43293">
    <property type="entry name" value="ACETATE COA-TRANSFERASE YDIF"/>
    <property type="match status" value="1"/>
</dbReference>
<sequence length="1105" mass="119937">MSHHPALPYLRNSEKGKVVTAAEAVMLIRDGDTVATGGFVGIGFAEEIAIALEELYLSHEGDAPYTQGKPRNLTLVYAAGQGDGKNRGLNHFAHEGLVRRVIGGHWGLAPKLQQLAIAGQIEAYNLPQGVITHLFRDIAAHRPGHVTRVGMGTFVDPRHGGGKLNARTTEDMVELIKIGGEECLLYKTFPINVGIIRATTGDPDGNLTMEKEALTLEALAIAMAAHNSGGIVIAQVERVAEAGSLNPRQVKIPGILVDCVVVARPENHWQTFGTQYNPAFSSEIRVRAASLPVMPVSERKIIARRAALELKANSVVNLGIGMPEGIASVANEERIIDLITLTAEPGVIGGIPASGIDFGAAINTQAVIDQPYQFDFYDGGGLDAAFLGLAQVDRAGNLNVSKFGPKLAGAGGFINISQNAKEVIFVGTFGAGKQRIAVKDGKLVILDEAKSRKFVESVEHVTFSGPFAAARKQRTLYVTERCVFELRPDGLELTEVAPGIDIERDILRLMDFKPRMPREPALMDDRIFREGLMDLRERLLTIPLDQRFTLDEQQNLFFVNLERYPLRSKTEIDTIAGIVEARLAPLGRRVYAIVNYDNFSILPELMDDYSAMVRSLVDRFYSGVSRYTTSGFLRIKLGEALERRGVAPHIFESADEAQSDRRQTEGAGDARPAQNDACSKGRRARPEGSIAMFVVLCKSLLPRNVKSGGTIVRRSLIITTTILALAAGTSARADDLKVALIYGKTGPLEAYAKQTETGLKMGFEYATKGTMTLDGRKIVIITKDDQGKPDLAKAALAEAYQDDKADIAIGTTSSAAALAILPVAEENKKILIVEPAVADQITGEKWNRYIFRTARNSSQDAISNAVAIGKQGVTVATLAQDYAFGRDGVAAFKEALAKTGATLAAEEYAPTSTTDFTAVGQRLFDALKDKPGRKVIWVIWAGAGNPLAKLQDMDPKRYGIELSTGGNILPALAAYKGLPGMEGATYYFYEIPKNPVNDWLVAEHQKRFNAPPDFFTAGGFAAAMSVVAAVTKAKSTDSEKLITAMEGLEFDTPKGKMVFRKEDHQALQSMYAFKVKVDPNVAWAVLEPVRELKIEDMDVPVRNKR</sequence>
<gene>
    <name evidence="5" type="ORF">GA0061098_101317</name>
</gene>
<dbReference type="InterPro" id="IPR004165">
    <property type="entry name" value="CoA_trans_fam_I"/>
</dbReference>
<dbReference type="EMBL" id="FMAI01000013">
    <property type="protein sequence ID" value="SCB48325.1"/>
    <property type="molecule type" value="Genomic_DNA"/>
</dbReference>
<dbReference type="InterPro" id="IPR037171">
    <property type="entry name" value="NagB/RpiA_transferase-like"/>
</dbReference>
<protein>
    <submittedName>
        <fullName evidence="5">Acyl CoA:acetate/3-ketoacid CoA transferase</fullName>
    </submittedName>
</protein>
<evidence type="ECO:0000256" key="2">
    <source>
        <dbReference type="ARBA" id="ARBA00022729"/>
    </source>
</evidence>
<keyword evidence="6" id="KW-1185">Reference proteome</keyword>
<dbReference type="InterPro" id="IPR028081">
    <property type="entry name" value="Leu-bd"/>
</dbReference>
<reference evidence="6" key="1">
    <citation type="submission" date="2016-08" db="EMBL/GenBank/DDBJ databases">
        <authorList>
            <person name="Varghese N."/>
            <person name="Submissions Spin"/>
        </authorList>
    </citation>
    <scope>NUCLEOTIDE SEQUENCE [LARGE SCALE GENOMIC DNA]</scope>
    <source>
        <strain evidence="6">ERR11</strain>
    </source>
</reference>
<proteinExistence type="inferred from homology"/>
<keyword evidence="5" id="KW-0808">Transferase</keyword>
<dbReference type="PANTHER" id="PTHR43293:SF1">
    <property type="entry name" value="ACETATE COA-TRANSFERASE YDIF"/>
    <property type="match status" value="1"/>
</dbReference>
<dbReference type="Pfam" id="PF01144">
    <property type="entry name" value="CoA_trans"/>
    <property type="match status" value="1"/>
</dbReference>
<name>A0A1C3X7Y4_9BRAD</name>
<dbReference type="SUPFAM" id="SSF53822">
    <property type="entry name" value="Periplasmic binding protein-like I"/>
    <property type="match status" value="1"/>
</dbReference>
<evidence type="ECO:0000313" key="5">
    <source>
        <dbReference type="EMBL" id="SCB48325.1"/>
    </source>
</evidence>
<dbReference type="AlphaFoldDB" id="A0A1C3X7Y4"/>
<dbReference type="InterPro" id="IPR028082">
    <property type="entry name" value="Peripla_BP_I"/>
</dbReference>
<dbReference type="CDD" id="cd06328">
    <property type="entry name" value="PBP1_SBP-like"/>
    <property type="match status" value="1"/>
</dbReference>
<dbReference type="Gene3D" id="3.40.1080.10">
    <property type="entry name" value="Glutaconate Coenzyme A-transferase"/>
    <property type="match status" value="2"/>
</dbReference>
<dbReference type="Proteomes" id="UP000199184">
    <property type="component" value="Unassembled WGS sequence"/>
</dbReference>
<comment type="similarity">
    <text evidence="1">Belongs to the leucine-binding protein family.</text>
</comment>
<dbReference type="SUPFAM" id="SSF100950">
    <property type="entry name" value="NagB/RpiA/CoA transferase-like"/>
    <property type="match status" value="2"/>
</dbReference>
<dbReference type="Gene3D" id="3.40.50.2300">
    <property type="match status" value="2"/>
</dbReference>
<dbReference type="SMART" id="SM00882">
    <property type="entry name" value="CoA_trans"/>
    <property type="match status" value="2"/>
</dbReference>
<evidence type="ECO:0000259" key="4">
    <source>
        <dbReference type="Pfam" id="PF13458"/>
    </source>
</evidence>
<feature type="domain" description="Leucine-binding protein" evidence="4">
    <location>
        <begin position="736"/>
        <end position="1076"/>
    </location>
</feature>
<evidence type="ECO:0000313" key="6">
    <source>
        <dbReference type="Proteomes" id="UP000199184"/>
    </source>
</evidence>
<evidence type="ECO:0000256" key="1">
    <source>
        <dbReference type="ARBA" id="ARBA00010062"/>
    </source>
</evidence>
<organism evidence="5 6">
    <name type="scientific">Bradyrhizobium shewense</name>
    <dbReference type="NCBI Taxonomy" id="1761772"/>
    <lineage>
        <taxon>Bacteria</taxon>
        <taxon>Pseudomonadati</taxon>
        <taxon>Pseudomonadota</taxon>
        <taxon>Alphaproteobacteria</taxon>
        <taxon>Hyphomicrobiales</taxon>
        <taxon>Nitrobacteraceae</taxon>
        <taxon>Bradyrhizobium</taxon>
    </lineage>
</organism>
<keyword evidence="2" id="KW-0732">Signal</keyword>
<dbReference type="Pfam" id="PF13458">
    <property type="entry name" value="Peripla_BP_6"/>
    <property type="match status" value="1"/>
</dbReference>
<accession>A0A1C3X7Y4</accession>
<dbReference type="GO" id="GO:0008410">
    <property type="term" value="F:CoA-transferase activity"/>
    <property type="evidence" value="ECO:0007669"/>
    <property type="project" value="InterPro"/>
</dbReference>
<evidence type="ECO:0000256" key="3">
    <source>
        <dbReference type="SAM" id="MobiDB-lite"/>
    </source>
</evidence>
<feature type="region of interest" description="Disordered" evidence="3">
    <location>
        <begin position="652"/>
        <end position="683"/>
    </location>
</feature>